<feature type="domain" description="Cyclic nucleotide-binding" evidence="6">
    <location>
        <begin position="140"/>
        <end position="260"/>
    </location>
</feature>
<gene>
    <name evidence="9" type="ORF">IQ05_01260</name>
</gene>
<dbReference type="Pfam" id="PF00072">
    <property type="entry name" value="Response_reg"/>
    <property type="match status" value="1"/>
</dbReference>
<dbReference type="PROSITE" id="PS51063">
    <property type="entry name" value="HTH_CRP_2"/>
    <property type="match status" value="1"/>
</dbReference>
<dbReference type="SUPFAM" id="SSF51206">
    <property type="entry name" value="cAMP-binding domain-like"/>
    <property type="match status" value="1"/>
</dbReference>
<evidence type="ECO:0000313" key="10">
    <source>
        <dbReference type="Proteomes" id="UP000317519"/>
    </source>
</evidence>
<dbReference type="CDD" id="cd17574">
    <property type="entry name" value="REC_OmpR"/>
    <property type="match status" value="1"/>
</dbReference>
<dbReference type="PANTHER" id="PTHR44591:SF3">
    <property type="entry name" value="RESPONSE REGULATORY DOMAIN-CONTAINING PROTEIN"/>
    <property type="match status" value="1"/>
</dbReference>
<dbReference type="CDD" id="cd00038">
    <property type="entry name" value="CAP_ED"/>
    <property type="match status" value="1"/>
</dbReference>
<dbReference type="InterPro" id="IPR014710">
    <property type="entry name" value="RmlC-like_jellyroll"/>
</dbReference>
<evidence type="ECO:0000259" key="6">
    <source>
        <dbReference type="PROSITE" id="PS50042"/>
    </source>
</evidence>
<dbReference type="InterPro" id="IPR036388">
    <property type="entry name" value="WH-like_DNA-bd_sf"/>
</dbReference>
<dbReference type="Gene3D" id="3.40.50.2300">
    <property type="match status" value="1"/>
</dbReference>
<dbReference type="SUPFAM" id="SSF46785">
    <property type="entry name" value="Winged helix' DNA-binding domain"/>
    <property type="match status" value="1"/>
</dbReference>
<comment type="caution">
    <text evidence="9">The sequence shown here is derived from an EMBL/GenBank/DDBJ whole genome shotgun (WGS) entry which is preliminary data.</text>
</comment>
<evidence type="ECO:0000259" key="8">
    <source>
        <dbReference type="PROSITE" id="PS51063"/>
    </source>
</evidence>
<dbReference type="SMART" id="SM00100">
    <property type="entry name" value="cNMP"/>
    <property type="match status" value="1"/>
</dbReference>
<sequence>MSKVLVIEDNNEIRENIVEILELADYEVFVAKNGKEGVDKALLYLPDVILCDIMMPVLDGYDVLYLLNKNLETTAIPFIFITSKSERLDLRKGMEMGADDYLTKPFGRLELLNAIESRLKKKESQHHFYSKSLENLDKLVSENSGLKKLKKIIDERKTRFFKKNQVIHYEGDNATGIYLVVSGKIKTIKMTEDGHELMTGIYQEEDFLGINIILCNKPYDDTATAMEDSYLCFFPKIQFDKMLQHYPDIAGKFLEILSNEIRNKDASLLQLAYQSVRKRIAEALLQLFKHDTTIRISRDELAALTGTASETVSRTLTEFKNEGLIERKGSTVTILDYDKISKMKN</sequence>
<reference evidence="9 10" key="1">
    <citation type="journal article" date="2015" name="Stand. Genomic Sci.">
        <title>Genomic Encyclopedia of Bacterial and Archaeal Type Strains, Phase III: the genomes of soil and plant-associated and newly described type strains.</title>
        <authorList>
            <person name="Whitman W.B."/>
            <person name="Woyke T."/>
            <person name="Klenk H.P."/>
            <person name="Zhou Y."/>
            <person name="Lilburn T.G."/>
            <person name="Beck B.J."/>
            <person name="De Vos P."/>
            <person name="Vandamme P."/>
            <person name="Eisen J.A."/>
            <person name="Garrity G."/>
            <person name="Hugenholtz P."/>
            <person name="Kyrpides N.C."/>
        </authorList>
    </citation>
    <scope>NUCLEOTIDE SEQUENCE [LARGE SCALE GENOMIC DNA]</scope>
    <source>
        <strain evidence="9 10">CGMCC 1.6847</strain>
    </source>
</reference>
<protein>
    <submittedName>
        <fullName evidence="9">CRP-like cAMP-binding protein</fullName>
    </submittedName>
</protein>
<feature type="modified residue" description="4-aspartylphosphate" evidence="5">
    <location>
        <position position="52"/>
    </location>
</feature>
<dbReference type="RefSeq" id="WP_244289531.1">
    <property type="nucleotide sequence ID" value="NZ_VLKO01000004.1"/>
</dbReference>
<dbReference type="Gene3D" id="2.60.120.10">
    <property type="entry name" value="Jelly Rolls"/>
    <property type="match status" value="1"/>
</dbReference>
<dbReference type="SMART" id="SM00448">
    <property type="entry name" value="REC"/>
    <property type="match status" value="1"/>
</dbReference>
<keyword evidence="1 5" id="KW-0597">Phosphoprotein</keyword>
<proteinExistence type="predicted"/>
<dbReference type="EMBL" id="VLKO01000004">
    <property type="protein sequence ID" value="TWI00603.1"/>
    <property type="molecule type" value="Genomic_DNA"/>
</dbReference>
<name>A0ABY3FKU7_9FLAO</name>
<feature type="domain" description="Response regulatory" evidence="7">
    <location>
        <begin position="3"/>
        <end position="119"/>
    </location>
</feature>
<keyword evidence="4" id="KW-0804">Transcription</keyword>
<evidence type="ECO:0000259" key="7">
    <source>
        <dbReference type="PROSITE" id="PS50110"/>
    </source>
</evidence>
<evidence type="ECO:0000256" key="5">
    <source>
        <dbReference type="PROSITE-ProRule" id="PRU00169"/>
    </source>
</evidence>
<dbReference type="PANTHER" id="PTHR44591">
    <property type="entry name" value="STRESS RESPONSE REGULATOR PROTEIN 1"/>
    <property type="match status" value="1"/>
</dbReference>
<dbReference type="SUPFAM" id="SSF52172">
    <property type="entry name" value="CheY-like"/>
    <property type="match status" value="1"/>
</dbReference>
<dbReference type="InterPro" id="IPR000595">
    <property type="entry name" value="cNMP-bd_dom"/>
</dbReference>
<evidence type="ECO:0000256" key="3">
    <source>
        <dbReference type="ARBA" id="ARBA00023125"/>
    </source>
</evidence>
<evidence type="ECO:0000256" key="4">
    <source>
        <dbReference type="ARBA" id="ARBA00023163"/>
    </source>
</evidence>
<dbReference type="InterPro" id="IPR050595">
    <property type="entry name" value="Bact_response_regulator"/>
</dbReference>
<feature type="domain" description="HTH crp-type" evidence="8">
    <location>
        <begin position="274"/>
        <end position="338"/>
    </location>
</feature>
<accession>A0ABY3FKU7</accession>
<keyword evidence="3" id="KW-0238">DNA-binding</keyword>
<dbReference type="InterPro" id="IPR036390">
    <property type="entry name" value="WH_DNA-bd_sf"/>
</dbReference>
<dbReference type="PROSITE" id="PS50110">
    <property type="entry name" value="RESPONSE_REGULATORY"/>
    <property type="match status" value="1"/>
</dbReference>
<dbReference type="CDD" id="cd00092">
    <property type="entry name" value="HTH_CRP"/>
    <property type="match status" value="1"/>
</dbReference>
<dbReference type="InterPro" id="IPR001789">
    <property type="entry name" value="Sig_transdc_resp-reg_receiver"/>
</dbReference>
<dbReference type="Gene3D" id="1.10.10.10">
    <property type="entry name" value="Winged helix-like DNA-binding domain superfamily/Winged helix DNA-binding domain"/>
    <property type="match status" value="1"/>
</dbReference>
<keyword evidence="2" id="KW-0805">Transcription regulation</keyword>
<evidence type="ECO:0000313" key="9">
    <source>
        <dbReference type="EMBL" id="TWI00603.1"/>
    </source>
</evidence>
<evidence type="ECO:0000256" key="2">
    <source>
        <dbReference type="ARBA" id="ARBA00023015"/>
    </source>
</evidence>
<dbReference type="PROSITE" id="PS50042">
    <property type="entry name" value="CNMP_BINDING_3"/>
    <property type="match status" value="1"/>
</dbReference>
<dbReference type="Pfam" id="PF00027">
    <property type="entry name" value="cNMP_binding"/>
    <property type="match status" value="1"/>
</dbReference>
<dbReference type="SMART" id="SM00419">
    <property type="entry name" value="HTH_CRP"/>
    <property type="match status" value="1"/>
</dbReference>
<keyword evidence="10" id="KW-1185">Reference proteome</keyword>
<dbReference type="PRINTS" id="PR00034">
    <property type="entry name" value="HTHCRP"/>
</dbReference>
<organism evidence="9 10">
    <name type="scientific">Flavobacterium tiangeerense</name>
    <dbReference type="NCBI Taxonomy" id="459471"/>
    <lineage>
        <taxon>Bacteria</taxon>
        <taxon>Pseudomonadati</taxon>
        <taxon>Bacteroidota</taxon>
        <taxon>Flavobacteriia</taxon>
        <taxon>Flavobacteriales</taxon>
        <taxon>Flavobacteriaceae</taxon>
        <taxon>Flavobacterium</taxon>
    </lineage>
</organism>
<dbReference type="Pfam" id="PF13545">
    <property type="entry name" value="HTH_Crp_2"/>
    <property type="match status" value="1"/>
</dbReference>
<dbReference type="InterPro" id="IPR018490">
    <property type="entry name" value="cNMP-bd_dom_sf"/>
</dbReference>
<dbReference type="Proteomes" id="UP000317519">
    <property type="component" value="Unassembled WGS sequence"/>
</dbReference>
<dbReference type="InterPro" id="IPR011006">
    <property type="entry name" value="CheY-like_superfamily"/>
</dbReference>
<dbReference type="InterPro" id="IPR012318">
    <property type="entry name" value="HTH_CRP"/>
</dbReference>
<evidence type="ECO:0000256" key="1">
    <source>
        <dbReference type="ARBA" id="ARBA00022553"/>
    </source>
</evidence>